<dbReference type="OrthoDB" id="407410at2759"/>
<dbReference type="PROSITE" id="PS50002">
    <property type="entry name" value="SH3"/>
    <property type="match status" value="1"/>
</dbReference>
<feature type="region of interest" description="Disordered" evidence="5">
    <location>
        <begin position="1696"/>
        <end position="1732"/>
    </location>
</feature>
<keyword evidence="4" id="KW-0175">Coiled coil</keyword>
<feature type="region of interest" description="Disordered" evidence="5">
    <location>
        <begin position="1161"/>
        <end position="1213"/>
    </location>
</feature>
<feature type="transmembrane region" description="Helical" evidence="6">
    <location>
        <begin position="1935"/>
        <end position="1960"/>
    </location>
</feature>
<dbReference type="GO" id="GO:0006888">
    <property type="term" value="P:endoplasmic reticulum to Golgi vesicle-mediated transport"/>
    <property type="evidence" value="ECO:0007669"/>
    <property type="project" value="InterPro"/>
</dbReference>
<proteinExistence type="predicted"/>
<evidence type="ECO:0000256" key="3">
    <source>
        <dbReference type="PROSITE-ProRule" id="PRU00288"/>
    </source>
</evidence>
<feature type="compositionally biased region" description="Low complexity" evidence="5">
    <location>
        <begin position="1696"/>
        <end position="1720"/>
    </location>
</feature>
<name>F4Q8T4_CACFS</name>
<dbReference type="SMART" id="SM00326">
    <property type="entry name" value="SH3"/>
    <property type="match status" value="1"/>
</dbReference>
<dbReference type="CDD" id="cd08204">
    <property type="entry name" value="ArfGap"/>
    <property type="match status" value="1"/>
</dbReference>
<feature type="compositionally biased region" description="Low complexity" evidence="5">
    <location>
        <begin position="284"/>
        <end position="312"/>
    </location>
</feature>
<evidence type="ECO:0000259" key="7">
    <source>
        <dbReference type="PROSITE" id="PS50002"/>
    </source>
</evidence>
<dbReference type="PRINTS" id="PR00405">
    <property type="entry name" value="REVINTRACTNG"/>
</dbReference>
<feature type="compositionally biased region" description="Polar residues" evidence="5">
    <location>
        <begin position="314"/>
        <end position="327"/>
    </location>
</feature>
<dbReference type="GO" id="GO:0005096">
    <property type="term" value="F:GTPase activator activity"/>
    <property type="evidence" value="ECO:0007669"/>
    <property type="project" value="InterPro"/>
</dbReference>
<feature type="region of interest" description="Disordered" evidence="5">
    <location>
        <begin position="1247"/>
        <end position="1281"/>
    </location>
</feature>
<protein>
    <submittedName>
        <fullName evidence="9">Pleckstrin domain-containing protein</fullName>
    </submittedName>
</protein>
<dbReference type="GO" id="GO:0006890">
    <property type="term" value="P:retrograde vesicle-mediated transport, Golgi to endoplasmic reticulum"/>
    <property type="evidence" value="ECO:0007669"/>
    <property type="project" value="InterPro"/>
</dbReference>
<feature type="transmembrane region" description="Helical" evidence="6">
    <location>
        <begin position="2069"/>
        <end position="2095"/>
    </location>
</feature>
<dbReference type="SUPFAM" id="SSF57863">
    <property type="entry name" value="ArfGap/RecO-like zinc finger"/>
    <property type="match status" value="1"/>
</dbReference>
<evidence type="ECO:0000256" key="2">
    <source>
        <dbReference type="PROSITE-ProRule" id="PRU00192"/>
    </source>
</evidence>
<dbReference type="KEGG" id="dfa:DFA_09927"/>
<keyword evidence="10" id="KW-1185">Reference proteome</keyword>
<dbReference type="SUPFAM" id="SSF50729">
    <property type="entry name" value="PH domain-like"/>
    <property type="match status" value="1"/>
</dbReference>
<feature type="region of interest" description="Disordered" evidence="5">
    <location>
        <begin position="279"/>
        <end position="327"/>
    </location>
</feature>
<dbReference type="Pfam" id="PF14604">
    <property type="entry name" value="SH3_9"/>
    <property type="match status" value="1"/>
</dbReference>
<dbReference type="SUPFAM" id="SSF50044">
    <property type="entry name" value="SH3-domain"/>
    <property type="match status" value="1"/>
</dbReference>
<evidence type="ECO:0000256" key="5">
    <source>
        <dbReference type="SAM" id="MobiDB-lite"/>
    </source>
</evidence>
<dbReference type="Gene3D" id="2.30.29.30">
    <property type="entry name" value="Pleckstrin-homology domain (PH domain)/Phosphotyrosine-binding domain (PTB)"/>
    <property type="match status" value="1"/>
</dbReference>
<feature type="coiled-coil region" evidence="4">
    <location>
        <begin position="997"/>
        <end position="1031"/>
    </location>
</feature>
<feature type="region of interest" description="Disordered" evidence="5">
    <location>
        <begin position="340"/>
        <end position="374"/>
    </location>
</feature>
<dbReference type="Gene3D" id="1.10.220.150">
    <property type="entry name" value="Arf GTPase activating protein"/>
    <property type="match status" value="1"/>
</dbReference>
<keyword evidence="3" id="KW-0862">Zinc</keyword>
<dbReference type="PROSITE" id="PS51386">
    <property type="entry name" value="RINT1_TIP20"/>
    <property type="match status" value="1"/>
</dbReference>
<dbReference type="InterPro" id="IPR036028">
    <property type="entry name" value="SH3-like_dom_sf"/>
</dbReference>
<keyword evidence="6" id="KW-0812">Transmembrane</keyword>
<dbReference type="GO" id="GO:0060628">
    <property type="term" value="P:regulation of ER to Golgi vesicle-mediated transport"/>
    <property type="evidence" value="ECO:0007669"/>
    <property type="project" value="TreeGrafter"/>
</dbReference>
<keyword evidence="3" id="KW-0479">Metal-binding</keyword>
<dbReference type="GeneID" id="14867770"/>
<organism evidence="9 10">
    <name type="scientific">Cavenderia fasciculata</name>
    <name type="common">Slime mold</name>
    <name type="synonym">Dictyostelium fasciculatum</name>
    <dbReference type="NCBI Taxonomy" id="261658"/>
    <lineage>
        <taxon>Eukaryota</taxon>
        <taxon>Amoebozoa</taxon>
        <taxon>Evosea</taxon>
        <taxon>Eumycetozoa</taxon>
        <taxon>Dictyostelia</taxon>
        <taxon>Acytosteliales</taxon>
        <taxon>Cavenderiaceae</taxon>
        <taxon>Cavenderia</taxon>
    </lineage>
</organism>
<dbReference type="InterPro" id="IPR037278">
    <property type="entry name" value="ARFGAP/RecO"/>
</dbReference>
<dbReference type="PANTHER" id="PTHR13520">
    <property type="entry name" value="RAD50-INTERACTING PROTEIN 1 RINT-1"/>
    <property type="match status" value="1"/>
</dbReference>
<feature type="transmembrane region" description="Helical" evidence="6">
    <location>
        <begin position="2001"/>
        <end position="2023"/>
    </location>
</feature>
<evidence type="ECO:0000256" key="6">
    <source>
        <dbReference type="SAM" id="Phobius"/>
    </source>
</evidence>
<feature type="domain" description="Arf-GAP" evidence="8">
    <location>
        <begin position="795"/>
        <end position="916"/>
    </location>
</feature>
<feature type="domain" description="SH3" evidence="7">
    <location>
        <begin position="410"/>
        <end position="471"/>
    </location>
</feature>
<dbReference type="SMART" id="SM00105">
    <property type="entry name" value="ArfGap"/>
    <property type="match status" value="1"/>
</dbReference>
<evidence type="ECO:0000313" key="9">
    <source>
        <dbReference type="EMBL" id="EGG15103.1"/>
    </source>
</evidence>
<dbReference type="CDD" id="cd00174">
    <property type="entry name" value="SH3"/>
    <property type="match status" value="1"/>
</dbReference>
<dbReference type="PANTHER" id="PTHR13520:SF0">
    <property type="entry name" value="RAD50-INTERACTING PROTEIN 1"/>
    <property type="match status" value="1"/>
</dbReference>
<evidence type="ECO:0000313" key="10">
    <source>
        <dbReference type="Proteomes" id="UP000007797"/>
    </source>
</evidence>
<dbReference type="GO" id="GO:0070939">
    <property type="term" value="C:Dsl1/NZR complex"/>
    <property type="evidence" value="ECO:0007669"/>
    <property type="project" value="InterPro"/>
</dbReference>
<feature type="transmembrane region" description="Helical" evidence="6">
    <location>
        <begin position="1972"/>
        <end position="1989"/>
    </location>
</feature>
<accession>F4Q8T4</accession>
<dbReference type="Pfam" id="PF01412">
    <property type="entry name" value="ArfGap"/>
    <property type="match status" value="1"/>
</dbReference>
<dbReference type="InterPro" id="IPR001452">
    <property type="entry name" value="SH3_domain"/>
</dbReference>
<dbReference type="Gene3D" id="2.30.30.40">
    <property type="entry name" value="SH3 Domains"/>
    <property type="match status" value="1"/>
</dbReference>
<dbReference type="Proteomes" id="UP000007797">
    <property type="component" value="Unassembled WGS sequence"/>
</dbReference>
<feature type="region of interest" description="Disordered" evidence="5">
    <location>
        <begin position="1"/>
        <end position="37"/>
    </location>
</feature>
<keyword evidence="1 2" id="KW-0728">SH3 domain</keyword>
<keyword evidence="6" id="KW-0472">Membrane</keyword>
<dbReference type="InterPro" id="IPR001164">
    <property type="entry name" value="ArfGAP_dom"/>
</dbReference>
<gene>
    <name evidence="9" type="ORF">DFA_09927</name>
</gene>
<dbReference type="InterPro" id="IPR007528">
    <property type="entry name" value="RINT1_Tip20"/>
</dbReference>
<feature type="compositionally biased region" description="Low complexity" evidence="5">
    <location>
        <begin position="1161"/>
        <end position="1208"/>
    </location>
</feature>
<feature type="region of interest" description="Disordered" evidence="5">
    <location>
        <begin position="915"/>
        <end position="944"/>
    </location>
</feature>
<keyword evidence="6" id="KW-1133">Transmembrane helix</keyword>
<dbReference type="Pfam" id="PF04437">
    <property type="entry name" value="RINT1_TIP1"/>
    <property type="match status" value="2"/>
</dbReference>
<keyword evidence="3" id="KW-0863">Zinc-finger</keyword>
<evidence type="ECO:0000256" key="1">
    <source>
        <dbReference type="ARBA" id="ARBA00022443"/>
    </source>
</evidence>
<dbReference type="InterPro" id="IPR038508">
    <property type="entry name" value="ArfGAP_dom_sf"/>
</dbReference>
<reference evidence="10" key="1">
    <citation type="journal article" date="2011" name="Genome Res.">
        <title>Phylogeny-wide analysis of social amoeba genomes highlights ancient origins for complex intercellular communication.</title>
        <authorList>
            <person name="Heidel A.J."/>
            <person name="Lawal H.M."/>
            <person name="Felder M."/>
            <person name="Schilde C."/>
            <person name="Helps N.R."/>
            <person name="Tunggal B."/>
            <person name="Rivero F."/>
            <person name="John U."/>
            <person name="Schleicher M."/>
            <person name="Eichinger L."/>
            <person name="Platzer M."/>
            <person name="Noegel A.A."/>
            <person name="Schaap P."/>
            <person name="Gloeckner G."/>
        </authorList>
    </citation>
    <scope>NUCLEOTIDE SEQUENCE [LARGE SCALE GENOMIC DNA]</scope>
    <source>
        <strain evidence="10">SH3</strain>
    </source>
</reference>
<sequence length="2110" mass="239334">MSQPAIARQSPKTRLRRSSSILNEFPSMSPPSPRGSPLLQRKLTMSGGIRIPSPLSHSQQEMIMLKENNSIANVNIHNNPPQQPTKWVSVKPKGLGMKGNKQIIFIHHHQKIKQQQQQINNNNQQHTILPIQPVLDNSFGPASTAPVPIHPFSVQQQNSTTSSTSTADSMAISDDDHLHLHQHLHQHQHHKGSVAIPLPTHKILFPSQNFYSNRLHHQAAESGAGASRNMINYNNQNSLDSASSLATILSSNNSLDSGGPLNTSSGFYPTSMLSIGTSPSMLKTSSSNVPITSSNSTSSGSLPPLSAASIASPKATNSNNWRPDGQNTAFKSVQHQNYQSALSQSLAQTQSIPRPQQQQHQQQHQPISQSLSRSQQLLMRTKSVTGGNNALLAGSLRSKSPKNIVLEKRNEEAFAVVLYNYEADDKEELELTKDTFIIVTDQCTDGWWRGRTLDSAKTGIFPKNYVKILPNPPNLVTSSDGGTADESTQNSLAKSIARSFPNSPPPACLSSSLTSSSSSPFQNVFITDDPNIFFAKDFSVKDSSFKGKKSKNTSIKSHKRHVTLLKVFVPPFNEHTILQFGPSDTVREILDKIGRKKKMMIMDLKCQIKPWNAIESSPPLSLATPISMLAEPDKGVRLFIQGLDYYPTPSIPNSAGNQNNLTNLFNQPTLHLQNYFTVSICGENRHWVVLDNNSIQIFKSYTELQPIRIIGYKYSTIKLLSNSKRPTFQLKTPFQTFKFASDSLTIVGQWIQAIESSKDYKENNPFLKKKQLGKLTKSMSVEDYLDLEGVPVDRRQHILQLRNRLGNRYCVDCNSEDPEWGSISLGCFLCDDCCNIHQKIGSNQMSEVYSVILDTCWEQSHVQLFESIGNSISNQYWESRLKEKIIYPKSLLQEKEEYIISKYKRREYIPNDESIKPPISTIKREMSSSTTTSNSSRGKENDGDEVEIETFDTLTFLNDNLINESSLSQCNKLKLQLSKERDSILNILNTLSNDESVNSFKQECNDTLVQLESMEAKREDLLLQLKKHTNTSSRITTLCKFTQLINQVTRLKKYIQLLLLINIFYTKIKLFIEKNQLNRSLYPFINLVEIQHNLHCLKSPDINSSTSDSDHEQPCYHLTKLIDHMIGDLSTLLEVKMKEELKKSLKDINWISIMNSNNQNQPLLNALNNSSSLYNNEDQSTMSNNNNNNNPLSTSSSSPINTSQGISSPGKEQDDKILANLRRFQNNFANLIILQLNVQKYPSTLPTTATSTTTTTTTNKSNNNNNNNKQQSTPSTSSSSSTLSPWIFQLPSSLWAIDILLEPILKGFKYHFQSKRVTNLVTKPEWPIHHIKKVLKDHTPFLHSLQTYLNQQSITYIDVQRWFIASLVGRLNEKFKGDLLGQLAKHDQNSRKTFHHIIDEIFSFQKYLSEVYLYPSPPGLSLVHLGDSDSDSEQQQQQDGVVGKKQDSDDTIVPVDVLEDPKIFDGWLSLEILICRNCFQDLVRSPERWHQYYKDEFADIDILKPSQSAYELISLLRALTDRYARLSDRSLCFEFFGKIQLDLLCKYRDELETMVPRGPDIYSSWRSLTSDGMTEYDEIQLREICFVFNSINYVVCILREWDDQLLFIEIYQYMQRKRRSTNKNLYLGADSDDSDDDPSKNDQTYSSFSTIIMTYKKLSKKMISRMVDIVFINFSSRISNYLKRSSNKSNIFLSNAAKNSSSKPSTPKATSTNSSSNKPGGQEGEQNEENSSITTAFERNVEKESSHLDISHEIVDALSTLRFQLGVISRCLCSNKLPSLWRKLSLKIDNHIFKLLIESSFKFTFKDGIQFTKDMSTLFLIFSMFTKEPENYFKKVHESCIVLKMTNSQLNSFSEKLNKKILSGTEEELLKENKIFNIESGDYKNNNKSNNNNYPISQYNTVVSICVTNNNNNNKMRWIVTEITYYSKFKAIHSWYSFLLILAVQLTGFGLLGFGLFQFYQYDASKDWSMPIIWFGASLASLTCIFSAFSNIINSTFPIKLSIVFVSVAFFVLDATIGIMIYMKNQTSHRLSYCQSLSSIQDSTCVSLFDQKFCGKFIEDECSRAQFGFSYIISGQVLMVFSTLVFIIFSIFNLISIDTKKRYSLIPEIN</sequence>
<dbReference type="GO" id="GO:0008270">
    <property type="term" value="F:zinc ion binding"/>
    <property type="evidence" value="ECO:0007669"/>
    <property type="project" value="UniProtKB-KW"/>
</dbReference>
<dbReference type="EMBL" id="GL883026">
    <property type="protein sequence ID" value="EGG15103.1"/>
    <property type="molecule type" value="Genomic_DNA"/>
</dbReference>
<dbReference type="RefSeq" id="XP_004351823.1">
    <property type="nucleotide sequence ID" value="XM_004351771.1"/>
</dbReference>
<feature type="region of interest" description="Disordered" evidence="5">
    <location>
        <begin position="1425"/>
        <end position="1448"/>
    </location>
</feature>
<feature type="compositionally biased region" description="Low complexity" evidence="5">
    <location>
        <begin position="927"/>
        <end position="936"/>
    </location>
</feature>
<dbReference type="STRING" id="1054147.F4Q8T4"/>
<dbReference type="PROSITE" id="PS50115">
    <property type="entry name" value="ARFGAP"/>
    <property type="match status" value="1"/>
</dbReference>
<evidence type="ECO:0000256" key="4">
    <source>
        <dbReference type="SAM" id="Coils"/>
    </source>
</evidence>
<dbReference type="InterPro" id="IPR011993">
    <property type="entry name" value="PH-like_dom_sf"/>
</dbReference>
<evidence type="ECO:0000259" key="8">
    <source>
        <dbReference type="PROSITE" id="PS50115"/>
    </source>
</evidence>